<protein>
    <submittedName>
        <fullName evidence="1">Uncharacterized protein</fullName>
    </submittedName>
</protein>
<reference evidence="1" key="1">
    <citation type="journal article" date="2015" name="Nature">
        <title>Complex archaea that bridge the gap between prokaryotes and eukaryotes.</title>
        <authorList>
            <person name="Spang A."/>
            <person name="Saw J.H."/>
            <person name="Jorgensen S.L."/>
            <person name="Zaremba-Niedzwiedzka K."/>
            <person name="Martijn J."/>
            <person name="Lind A.E."/>
            <person name="van Eijk R."/>
            <person name="Schleper C."/>
            <person name="Guy L."/>
            <person name="Ettema T.J."/>
        </authorList>
    </citation>
    <scope>NUCLEOTIDE SEQUENCE</scope>
</reference>
<dbReference type="AlphaFoldDB" id="A0A0F9U8X1"/>
<gene>
    <name evidence="1" type="ORF">LCGC14_0636060</name>
</gene>
<organism evidence="1">
    <name type="scientific">marine sediment metagenome</name>
    <dbReference type="NCBI Taxonomy" id="412755"/>
    <lineage>
        <taxon>unclassified sequences</taxon>
        <taxon>metagenomes</taxon>
        <taxon>ecological metagenomes</taxon>
    </lineage>
</organism>
<dbReference type="EMBL" id="LAZR01001133">
    <property type="protein sequence ID" value="KKN50108.1"/>
    <property type="molecule type" value="Genomic_DNA"/>
</dbReference>
<proteinExistence type="predicted"/>
<accession>A0A0F9U8X1</accession>
<name>A0A0F9U8X1_9ZZZZ</name>
<sequence length="63" mass="7402">MDLTKFQIKISLKFMGKKELIRLSELSESEFLALCKKNPKTKDISDDSLKYMHEIVIKKVNKK</sequence>
<evidence type="ECO:0000313" key="1">
    <source>
        <dbReference type="EMBL" id="KKN50108.1"/>
    </source>
</evidence>
<comment type="caution">
    <text evidence="1">The sequence shown here is derived from an EMBL/GenBank/DDBJ whole genome shotgun (WGS) entry which is preliminary data.</text>
</comment>